<evidence type="ECO:0000313" key="3">
    <source>
        <dbReference type="EMBL" id="MYM40308.1"/>
    </source>
</evidence>
<gene>
    <name evidence="3" type="ORF">GTP27_13335</name>
</gene>
<sequence length="304" mass="34462">MLYQRTFSERLRRLRPRQLLLSLLLLEALIFLLDMDTGASISYAPFLCIPTALAAWWFGRWPALLFVVLSTAARVIDFSLMRAQHQSALMLTYDVLQSAAFYGCMALIALALRRQRNHILEHARHIRSSFKHERHLRHLESSIRRAVPDDVPAIIHLTSLAASSGSFDQVITDSVRQAALDSSFRAGILQGSALRDVWSGGQCTVPIEFWVAESEGEVRSYMMLLGVDQKDVLSRELHAMVVDPRNRGQGLGSLMVDFFCSHYKQRTLIAACRPESTMLSMLLKRGFAQTDVSRFGYVMLRREC</sequence>
<protein>
    <submittedName>
        <fullName evidence="3">GNAT family N-acetyltransferase</fullName>
    </submittedName>
</protein>
<keyword evidence="1" id="KW-0472">Membrane</keyword>
<keyword evidence="4" id="KW-1185">Reference proteome</keyword>
<organism evidence="3 4">
    <name type="scientific">Duganella qianjiadongensis</name>
    <dbReference type="NCBI Taxonomy" id="2692176"/>
    <lineage>
        <taxon>Bacteria</taxon>
        <taxon>Pseudomonadati</taxon>
        <taxon>Pseudomonadota</taxon>
        <taxon>Betaproteobacteria</taxon>
        <taxon>Burkholderiales</taxon>
        <taxon>Oxalobacteraceae</taxon>
        <taxon>Telluria group</taxon>
        <taxon>Duganella</taxon>
    </lineage>
</organism>
<dbReference type="SUPFAM" id="SSF55729">
    <property type="entry name" value="Acyl-CoA N-acyltransferases (Nat)"/>
    <property type="match status" value="1"/>
</dbReference>
<reference evidence="3 4" key="1">
    <citation type="submission" date="2019-12" db="EMBL/GenBank/DDBJ databases">
        <title>Novel species isolated from a subtropical stream in China.</title>
        <authorList>
            <person name="Lu H."/>
        </authorList>
    </citation>
    <scope>NUCLEOTIDE SEQUENCE [LARGE SCALE GENOMIC DNA]</scope>
    <source>
        <strain evidence="3 4">CY13W</strain>
    </source>
</reference>
<comment type="caution">
    <text evidence="3">The sequence shown here is derived from an EMBL/GenBank/DDBJ whole genome shotgun (WGS) entry which is preliminary data.</text>
</comment>
<proteinExistence type="predicted"/>
<feature type="transmembrane region" description="Helical" evidence="1">
    <location>
        <begin position="54"/>
        <end position="76"/>
    </location>
</feature>
<dbReference type="Pfam" id="PF13508">
    <property type="entry name" value="Acetyltransf_7"/>
    <property type="match status" value="1"/>
</dbReference>
<dbReference type="Gene3D" id="3.40.630.30">
    <property type="match status" value="1"/>
</dbReference>
<dbReference type="InterPro" id="IPR000182">
    <property type="entry name" value="GNAT_dom"/>
</dbReference>
<name>A0ABW9VLI2_9BURK</name>
<feature type="domain" description="N-acetyltransferase" evidence="2">
    <location>
        <begin position="141"/>
        <end position="304"/>
    </location>
</feature>
<dbReference type="Proteomes" id="UP000478090">
    <property type="component" value="Unassembled WGS sequence"/>
</dbReference>
<dbReference type="CDD" id="cd04301">
    <property type="entry name" value="NAT_SF"/>
    <property type="match status" value="1"/>
</dbReference>
<evidence type="ECO:0000313" key="4">
    <source>
        <dbReference type="Proteomes" id="UP000478090"/>
    </source>
</evidence>
<accession>A0ABW9VLI2</accession>
<evidence type="ECO:0000256" key="1">
    <source>
        <dbReference type="SAM" id="Phobius"/>
    </source>
</evidence>
<evidence type="ECO:0000259" key="2">
    <source>
        <dbReference type="PROSITE" id="PS51186"/>
    </source>
</evidence>
<keyword evidence="1" id="KW-0812">Transmembrane</keyword>
<dbReference type="InterPro" id="IPR016181">
    <property type="entry name" value="Acyl_CoA_acyltransferase"/>
</dbReference>
<dbReference type="RefSeq" id="WP_161039660.1">
    <property type="nucleotide sequence ID" value="NZ_WWCM01000008.1"/>
</dbReference>
<keyword evidence="1" id="KW-1133">Transmembrane helix</keyword>
<dbReference type="PROSITE" id="PS51186">
    <property type="entry name" value="GNAT"/>
    <property type="match status" value="1"/>
</dbReference>
<feature type="transmembrane region" description="Helical" evidence="1">
    <location>
        <begin position="88"/>
        <end position="112"/>
    </location>
</feature>
<dbReference type="EMBL" id="WWCM01000008">
    <property type="protein sequence ID" value="MYM40308.1"/>
    <property type="molecule type" value="Genomic_DNA"/>
</dbReference>